<name>A0A1B1KJ61_RHOOP</name>
<feature type="transmembrane region" description="Helical" evidence="2">
    <location>
        <begin position="573"/>
        <end position="591"/>
    </location>
</feature>
<keyword evidence="2" id="KW-0472">Membrane</keyword>
<feature type="transmembrane region" description="Helical" evidence="2">
    <location>
        <begin position="372"/>
        <end position="394"/>
    </location>
</feature>
<accession>A0A1B1KJ61</accession>
<evidence type="ECO:0000256" key="1">
    <source>
        <dbReference type="SAM" id="MobiDB-lite"/>
    </source>
</evidence>
<feature type="transmembrane region" description="Helical" evidence="2">
    <location>
        <begin position="414"/>
        <end position="437"/>
    </location>
</feature>
<keyword evidence="2" id="KW-0812">Transmembrane</keyword>
<geneLocation type="plasmid" evidence="5">
    <name>pr1cp2</name>
</geneLocation>
<keyword evidence="4" id="KW-0614">Plasmid</keyword>
<dbReference type="EMBL" id="CP009113">
    <property type="protein sequence ID" value="ANS32642.1"/>
    <property type="molecule type" value="Genomic_DNA"/>
</dbReference>
<sequence length="753" mass="77366">MWRKLVLAFFAMVLPMLLCAGPAAAQPNAVPEAGPGGSAATKSAKELPKGFPSDLKKFVAGTDEFKSAPWFNGECKDKGGDIGQYVGSVMSQENRLLYWTATEDTRLAMWGPSLAMTQNPALIDAVVAAGGQGSAMAGIRLDAEENKKAVLSITDEAVLTSVYPDVYPAGDDRRHPPKPTCADDVAGWTTKTSSTWGFDWAKTPDSASLKVMKSQPFADMVPDDAWNDTCASSAPSSLCTHAMFVNCDKTTDRDDQAACMAWNTKIGSLFGETMNWINQNTSFSDRLEAGLESAFKATPQYKAGQMYVNGFNWVWDNVVGPTADMVAFIKDPSTVIDQWANSLKDSAISTTNAVLHGLAGIGEFDPANEGFLTWYAIAAGLGILVMSVMTLLALTKAADGQRAPGDLAKDLFGYMPAGVMMMMFAPGIAQMLISLIHELSVAIVERMGTDTDEVVGNLSSMLGSLTNETMVGGAVAAIIGFALMLIGALSMFFGFLMHSAALPVLAIVSAIAFGMWVHPVWRRKALRPVMMFLGVMMSKPLLLILLAGIFTVINISATSSVADDGELESLGQLGLVAVCFVIVGLAPFSLLKYGPILPTSADSADFGTGGSATAQTIGSGAGFFAMRAGGGSSVSNHNASAAQAPGRTGAPGGGSPGAGAPTGGHSGQSASSTHASVGLGAKNSPKHGGGGGGAEAKLLGAVSKTAGLASKTAGVAGAAATVAAPIALTTAGAAMNKAASAAQSAPEHSDGGN</sequence>
<evidence type="ECO:0000313" key="5">
    <source>
        <dbReference type="Proteomes" id="UP000186108"/>
    </source>
</evidence>
<feature type="chain" id="PRO_5008525464" description="TrbL/VirB6 plasmid conjugal transfer protein" evidence="3">
    <location>
        <begin position="26"/>
        <end position="753"/>
    </location>
</feature>
<organism evidence="4 5">
    <name type="scientific">Rhodococcus opacus</name>
    <name type="common">Nocardia opaca</name>
    <dbReference type="NCBI Taxonomy" id="37919"/>
    <lineage>
        <taxon>Bacteria</taxon>
        <taxon>Bacillati</taxon>
        <taxon>Actinomycetota</taxon>
        <taxon>Actinomycetes</taxon>
        <taxon>Mycobacteriales</taxon>
        <taxon>Nocardiaceae</taxon>
        <taxon>Rhodococcus</taxon>
    </lineage>
</organism>
<feature type="transmembrane region" description="Helical" evidence="2">
    <location>
        <begin position="470"/>
        <end position="493"/>
    </location>
</feature>
<feature type="transmembrane region" description="Helical" evidence="2">
    <location>
        <begin position="500"/>
        <end position="521"/>
    </location>
</feature>
<feature type="transmembrane region" description="Helical" evidence="2">
    <location>
        <begin position="541"/>
        <end position="561"/>
    </location>
</feature>
<protein>
    <recommendedName>
        <fullName evidence="6">TrbL/VirB6 plasmid conjugal transfer protein</fullName>
    </recommendedName>
</protein>
<reference evidence="4 5" key="1">
    <citation type="submission" date="2014-07" db="EMBL/GenBank/DDBJ databases">
        <authorList>
            <person name="Zhang J.E."/>
            <person name="Yang H."/>
            <person name="Guo J."/>
            <person name="Deng Z."/>
            <person name="Luo H."/>
            <person name="Luo M."/>
            <person name="Zhao B."/>
        </authorList>
    </citation>
    <scope>NUCLEOTIDE SEQUENCE [LARGE SCALE GENOMIC DNA]</scope>
    <source>
        <strain evidence="4 5">1CP</strain>
        <plasmid evidence="5">Plasmid pr1cp2</plasmid>
    </source>
</reference>
<dbReference type="Proteomes" id="UP000186108">
    <property type="component" value="Plasmid pR1CP2"/>
</dbReference>
<dbReference type="PATRIC" id="fig|37919.13.peg.8495"/>
<feature type="region of interest" description="Disordered" evidence="1">
    <location>
        <begin position="28"/>
        <end position="47"/>
    </location>
</feature>
<gene>
    <name evidence="4" type="ORF">R1CP_40310</name>
</gene>
<dbReference type="RefSeq" id="WP_065493941.1">
    <property type="nucleotide sequence ID" value="NZ_CP009113.1"/>
</dbReference>
<evidence type="ECO:0000256" key="3">
    <source>
        <dbReference type="SAM" id="SignalP"/>
    </source>
</evidence>
<dbReference type="AlphaFoldDB" id="A0A1B1KJ61"/>
<keyword evidence="3" id="KW-0732">Signal</keyword>
<evidence type="ECO:0000256" key="2">
    <source>
        <dbReference type="SAM" id="Phobius"/>
    </source>
</evidence>
<feature type="signal peptide" evidence="3">
    <location>
        <begin position="1"/>
        <end position="25"/>
    </location>
</feature>
<feature type="region of interest" description="Disordered" evidence="1">
    <location>
        <begin position="635"/>
        <end position="692"/>
    </location>
</feature>
<evidence type="ECO:0000313" key="4">
    <source>
        <dbReference type="EMBL" id="ANS32642.1"/>
    </source>
</evidence>
<keyword evidence="2" id="KW-1133">Transmembrane helix</keyword>
<feature type="compositionally biased region" description="Gly residues" evidence="1">
    <location>
        <begin position="649"/>
        <end position="666"/>
    </location>
</feature>
<evidence type="ECO:0008006" key="6">
    <source>
        <dbReference type="Google" id="ProtNLM"/>
    </source>
</evidence>
<proteinExistence type="predicted"/>